<evidence type="ECO:0000256" key="5">
    <source>
        <dbReference type="ARBA" id="ARBA00022430"/>
    </source>
</evidence>
<dbReference type="InterPro" id="IPR000891">
    <property type="entry name" value="PYR_CT"/>
</dbReference>
<gene>
    <name evidence="12" type="ORF">A3J59_04235</name>
</gene>
<dbReference type="InterPro" id="IPR036230">
    <property type="entry name" value="LeuA_allosteric_dom_sf"/>
</dbReference>
<dbReference type="PANTHER" id="PTHR10277:SF9">
    <property type="entry name" value="2-ISOPROPYLMALATE SYNTHASE 1, CHLOROPLASTIC-RELATED"/>
    <property type="match status" value="1"/>
</dbReference>
<dbReference type="SMART" id="SM00917">
    <property type="entry name" value="LeuA_dimer"/>
    <property type="match status" value="1"/>
</dbReference>
<dbReference type="Gene3D" id="3.20.20.70">
    <property type="entry name" value="Aldolase class I"/>
    <property type="match status" value="1"/>
</dbReference>
<dbReference type="AlphaFoldDB" id="A0A1G1YJJ3"/>
<keyword evidence="8" id="KW-0464">Manganese</keyword>
<keyword evidence="6" id="KW-0028">Amino-acid biosynthesis</keyword>
<dbReference type="SUPFAM" id="SSF51569">
    <property type="entry name" value="Aldolase"/>
    <property type="match status" value="1"/>
</dbReference>
<dbReference type="Pfam" id="PF00682">
    <property type="entry name" value="HMGL-like"/>
    <property type="match status" value="1"/>
</dbReference>
<dbReference type="CDD" id="cd07940">
    <property type="entry name" value="DRE_TIM_IPMS"/>
    <property type="match status" value="1"/>
</dbReference>
<evidence type="ECO:0000259" key="11">
    <source>
        <dbReference type="PROSITE" id="PS50991"/>
    </source>
</evidence>
<dbReference type="Gene3D" id="3.30.160.270">
    <property type="match status" value="1"/>
</dbReference>
<evidence type="ECO:0000256" key="6">
    <source>
        <dbReference type="ARBA" id="ARBA00022605"/>
    </source>
</evidence>
<dbReference type="SUPFAM" id="SSF110921">
    <property type="entry name" value="2-isopropylmalate synthase LeuA, allosteric (dimerisation) domain"/>
    <property type="match status" value="1"/>
</dbReference>
<dbReference type="InterPro" id="IPR013709">
    <property type="entry name" value="2-isopropylmalate_synth_dimer"/>
</dbReference>
<comment type="caution">
    <text evidence="12">The sequence shown here is derived from an EMBL/GenBank/DDBJ whole genome shotgun (WGS) entry which is preliminary data.</text>
</comment>
<evidence type="ECO:0000256" key="9">
    <source>
        <dbReference type="ARBA" id="ARBA00023304"/>
    </source>
</evidence>
<dbReference type="PROSITE" id="PS50991">
    <property type="entry name" value="PYR_CT"/>
    <property type="match status" value="1"/>
</dbReference>
<dbReference type="InterPro" id="IPR050073">
    <property type="entry name" value="2-IPM_HCS-like"/>
</dbReference>
<dbReference type="FunFam" id="3.20.20.70:FF:000010">
    <property type="entry name" value="2-isopropylmalate synthase"/>
    <property type="match status" value="1"/>
</dbReference>
<name>A0A1G1YJJ3_9BACT</name>
<feature type="domain" description="Pyruvate carboxyltransferase" evidence="11">
    <location>
        <begin position="6"/>
        <end position="268"/>
    </location>
</feature>
<dbReference type="NCBIfam" id="NF002086">
    <property type="entry name" value="PRK00915.1-3"/>
    <property type="match status" value="1"/>
</dbReference>
<proteinExistence type="inferred from homology"/>
<evidence type="ECO:0000256" key="7">
    <source>
        <dbReference type="ARBA" id="ARBA00022679"/>
    </source>
</evidence>
<evidence type="ECO:0000256" key="2">
    <source>
        <dbReference type="ARBA" id="ARBA00009396"/>
    </source>
</evidence>
<keyword evidence="5" id="KW-0432">Leucine biosynthesis</keyword>
<evidence type="ECO:0000256" key="8">
    <source>
        <dbReference type="ARBA" id="ARBA00023211"/>
    </source>
</evidence>
<sequence>MDSKRVIIFDTTLRDGEQSPGCKMDVGGKIQIARQLVRLGVDVIEAGFPIASPGDFTSVQRISREVEGPIIAGLARTRPEDIKETIRALTGAPRPRIHTFVATSDIHMEKKLRKPPAEVVRMAVEAVERAKSFCDDVEFSPEDAARSGKDFLAEIVERVIEAGATTVNIPDTVGYSNPWEFGQLIEFLFERVPNISQAVVSVHCHNDLALAVANSLAGVMAGARQVEGCIIGIGERAGNAQLEAVVMNLVTRKDFFGFDIGVDTTQIGPTARLVASLINKQIPDTLPIVGASAFAHGAGIHQDGVIKDRRTYEIMTPKSVGWIGESLPLVKHSGRRALKDRLASLGYQFDDEVVDQIYGRFVELADLKTYVYNNDLHLIVQELRIRNEIRREKLFDLEDADIGYGPGYGAVTIRRNGQAFRAAGYGDGPFEALCKAIMAAITGHGEDLSALKLEGYDVIKGAGGPEAIAWVEVRVRLGDRLALGRSGDPDTIKASAKAFIYAINHLLQVPVAQLAAVL</sequence>
<dbReference type="InterPro" id="IPR013785">
    <property type="entry name" value="Aldolase_TIM"/>
</dbReference>
<dbReference type="PROSITE" id="PS00815">
    <property type="entry name" value="AIPM_HOMOCIT_SYNTH_1"/>
    <property type="match status" value="1"/>
</dbReference>
<dbReference type="PANTHER" id="PTHR10277">
    <property type="entry name" value="HOMOCITRATE SYNTHASE-RELATED"/>
    <property type="match status" value="1"/>
</dbReference>
<protein>
    <recommendedName>
        <fullName evidence="4">2-isopropylmalate synthase</fullName>
        <ecNumber evidence="3">2.3.3.13</ecNumber>
    </recommendedName>
</protein>
<organism evidence="12 13">
    <name type="scientific">Candidatus Buchananbacteria bacterium RIFCSPHIGHO2_02_FULL_56_16</name>
    <dbReference type="NCBI Taxonomy" id="1797542"/>
    <lineage>
        <taxon>Bacteria</taxon>
        <taxon>Candidatus Buchananiibacteriota</taxon>
    </lineage>
</organism>
<dbReference type="InterPro" id="IPR002034">
    <property type="entry name" value="AIPM/Hcit_synth_CS"/>
</dbReference>
<reference evidence="12 13" key="1">
    <citation type="journal article" date="2016" name="Nat. Commun.">
        <title>Thousands of microbial genomes shed light on interconnected biogeochemical processes in an aquifer system.</title>
        <authorList>
            <person name="Anantharaman K."/>
            <person name="Brown C.T."/>
            <person name="Hug L.A."/>
            <person name="Sharon I."/>
            <person name="Castelle C.J."/>
            <person name="Probst A.J."/>
            <person name="Thomas B.C."/>
            <person name="Singh A."/>
            <person name="Wilkins M.J."/>
            <person name="Karaoz U."/>
            <person name="Brodie E.L."/>
            <person name="Williams K.H."/>
            <person name="Hubbard S.S."/>
            <person name="Banfield J.F."/>
        </authorList>
    </citation>
    <scope>NUCLEOTIDE SEQUENCE [LARGE SCALE GENOMIC DNA]</scope>
</reference>
<evidence type="ECO:0000256" key="1">
    <source>
        <dbReference type="ARBA" id="ARBA00004689"/>
    </source>
</evidence>
<dbReference type="Pfam" id="PF22617">
    <property type="entry name" value="HCS_D2"/>
    <property type="match status" value="1"/>
</dbReference>
<dbReference type="Proteomes" id="UP000177310">
    <property type="component" value="Unassembled WGS sequence"/>
</dbReference>
<dbReference type="STRING" id="1797542.A3J59_04235"/>
<dbReference type="Pfam" id="PF08502">
    <property type="entry name" value="LeuA_dimer"/>
    <property type="match status" value="1"/>
</dbReference>
<dbReference type="GO" id="GO:0003852">
    <property type="term" value="F:2-isopropylmalate synthase activity"/>
    <property type="evidence" value="ECO:0007669"/>
    <property type="project" value="UniProtKB-EC"/>
</dbReference>
<dbReference type="GO" id="GO:0009098">
    <property type="term" value="P:L-leucine biosynthetic process"/>
    <property type="evidence" value="ECO:0007669"/>
    <property type="project" value="UniProtKB-KW"/>
</dbReference>
<dbReference type="EMBL" id="MHIL01000001">
    <property type="protein sequence ID" value="OGY52518.1"/>
    <property type="molecule type" value="Genomic_DNA"/>
</dbReference>
<comment type="pathway">
    <text evidence="1">Amino-acid biosynthesis; L-leucine biosynthesis; L-leucine from 3-methyl-2-oxobutanoate: step 1/4.</text>
</comment>
<dbReference type="FunFam" id="1.10.238.260:FF:000001">
    <property type="entry name" value="2-isopropylmalate synthase"/>
    <property type="match status" value="1"/>
</dbReference>
<evidence type="ECO:0000256" key="3">
    <source>
        <dbReference type="ARBA" id="ARBA00012973"/>
    </source>
</evidence>
<keyword evidence="9" id="KW-0100">Branched-chain amino acid biosynthesis</keyword>
<evidence type="ECO:0000313" key="13">
    <source>
        <dbReference type="Proteomes" id="UP000177310"/>
    </source>
</evidence>
<evidence type="ECO:0000256" key="4">
    <source>
        <dbReference type="ARBA" id="ARBA00018198"/>
    </source>
</evidence>
<keyword evidence="7 10" id="KW-0808">Transferase</keyword>
<dbReference type="InterPro" id="IPR054691">
    <property type="entry name" value="LeuA/HCS_post-cat"/>
</dbReference>
<accession>A0A1G1YJJ3</accession>
<dbReference type="Gene3D" id="1.10.238.260">
    <property type="match status" value="1"/>
</dbReference>
<comment type="similarity">
    <text evidence="2">Belongs to the alpha-IPM synthase/homocitrate synthase family. LeuA type 1 subfamily.</text>
</comment>
<evidence type="ECO:0000256" key="10">
    <source>
        <dbReference type="RuleBase" id="RU003523"/>
    </source>
</evidence>
<evidence type="ECO:0000313" key="12">
    <source>
        <dbReference type="EMBL" id="OGY52518.1"/>
    </source>
</evidence>
<dbReference type="EC" id="2.3.3.13" evidence="3"/>